<evidence type="ECO:0000256" key="3">
    <source>
        <dbReference type="ARBA" id="ARBA00023163"/>
    </source>
</evidence>
<dbReference type="Pfam" id="PF00196">
    <property type="entry name" value="GerE"/>
    <property type="match status" value="1"/>
</dbReference>
<dbReference type="InterPro" id="IPR001789">
    <property type="entry name" value="Sig_transdc_resp-reg_receiver"/>
</dbReference>
<feature type="modified residue" description="4-aspartylphosphate" evidence="4">
    <location>
        <position position="59"/>
    </location>
</feature>
<evidence type="ECO:0000256" key="2">
    <source>
        <dbReference type="ARBA" id="ARBA00023125"/>
    </source>
</evidence>
<dbReference type="Pfam" id="PF00072">
    <property type="entry name" value="Response_reg"/>
    <property type="match status" value="1"/>
</dbReference>
<dbReference type="InterPro" id="IPR011006">
    <property type="entry name" value="CheY-like_superfamily"/>
</dbReference>
<accession>A0ABY3R319</accession>
<dbReference type="PRINTS" id="PR00038">
    <property type="entry name" value="HTHLUXR"/>
</dbReference>
<evidence type="ECO:0000256" key="4">
    <source>
        <dbReference type="PROSITE-ProRule" id="PRU00169"/>
    </source>
</evidence>
<organism evidence="7 8">
    <name type="scientific">Bradyrhizobium barranii</name>
    <dbReference type="NCBI Taxonomy" id="2992140"/>
    <lineage>
        <taxon>Bacteria</taxon>
        <taxon>Pseudomonadati</taxon>
        <taxon>Pseudomonadota</taxon>
        <taxon>Alphaproteobacteria</taxon>
        <taxon>Hyphomicrobiales</taxon>
        <taxon>Nitrobacteraceae</taxon>
        <taxon>Bradyrhizobium</taxon>
    </lineage>
</organism>
<evidence type="ECO:0000313" key="7">
    <source>
        <dbReference type="EMBL" id="UFW92244.1"/>
    </source>
</evidence>
<dbReference type="PROSITE" id="PS50110">
    <property type="entry name" value="RESPONSE_REGULATORY"/>
    <property type="match status" value="1"/>
</dbReference>
<dbReference type="PROSITE" id="PS50043">
    <property type="entry name" value="HTH_LUXR_2"/>
    <property type="match status" value="1"/>
</dbReference>
<reference evidence="7" key="1">
    <citation type="submission" date="2021-11" db="EMBL/GenBank/DDBJ databases">
        <title>Australian commercial rhizobial inoculants.</title>
        <authorList>
            <person name="Kohlmeier M.G."/>
            <person name="O'Hara G.W."/>
            <person name="Colombi E."/>
            <person name="Ramsay J.P."/>
            <person name="Terpolilli J."/>
        </authorList>
    </citation>
    <scope>NUCLEOTIDE SEQUENCE</scope>
    <source>
        <strain evidence="7">CC829</strain>
        <plasmid evidence="7">pCC829_3</plasmid>
    </source>
</reference>
<keyword evidence="4" id="KW-0597">Phosphoprotein</keyword>
<dbReference type="Gene3D" id="3.40.50.2300">
    <property type="match status" value="1"/>
</dbReference>
<dbReference type="CDD" id="cd06170">
    <property type="entry name" value="LuxR_C_like"/>
    <property type="match status" value="1"/>
</dbReference>
<proteinExistence type="predicted"/>
<evidence type="ECO:0000256" key="1">
    <source>
        <dbReference type="ARBA" id="ARBA00023015"/>
    </source>
</evidence>
<gene>
    <name evidence="7" type="ORF">BjapCC829_49955</name>
</gene>
<feature type="domain" description="HTH luxR-type" evidence="5">
    <location>
        <begin position="140"/>
        <end position="205"/>
    </location>
</feature>
<dbReference type="PANTHER" id="PTHR44688:SF16">
    <property type="entry name" value="DNA-BINDING TRANSCRIPTIONAL ACTIVATOR DEVR_DOSR"/>
    <property type="match status" value="1"/>
</dbReference>
<dbReference type="SUPFAM" id="SSF52172">
    <property type="entry name" value="CheY-like"/>
    <property type="match status" value="1"/>
</dbReference>
<keyword evidence="8" id="KW-1185">Reference proteome</keyword>
<dbReference type="InterPro" id="IPR000792">
    <property type="entry name" value="Tscrpt_reg_LuxR_C"/>
</dbReference>
<dbReference type="Gene3D" id="1.10.10.10">
    <property type="entry name" value="Winged helix-like DNA-binding domain superfamily/Winged helix DNA-binding domain"/>
    <property type="match status" value="1"/>
</dbReference>
<keyword evidence="3" id="KW-0804">Transcription</keyword>
<dbReference type="SMART" id="SM00448">
    <property type="entry name" value="REC"/>
    <property type="match status" value="1"/>
</dbReference>
<evidence type="ECO:0000313" key="8">
    <source>
        <dbReference type="Proteomes" id="UP001430990"/>
    </source>
</evidence>
<dbReference type="EMBL" id="CP088103">
    <property type="protein sequence ID" value="UFW92244.1"/>
    <property type="molecule type" value="Genomic_DNA"/>
</dbReference>
<evidence type="ECO:0000259" key="5">
    <source>
        <dbReference type="PROSITE" id="PS50043"/>
    </source>
</evidence>
<sequence>MDTKVGSKSVHVVDDDTTFSSMVEGHLTQLGYTVQTFASPKHLLDQLPSDALPSCIILDVRLPSMSGPELQLRLKELGSTLPIVFVTGYPDVQMTVRTIKAGGTDFLLKPVPPKQLVEAVERAISHHSAVLADRRAREASLSHLATLTLRERQVLDGIVRGNTNAAIAEALGITERTVKAHRQMVMDKMQIRTVVELVVLAQRLGILDH</sequence>
<keyword evidence="2" id="KW-0238">DNA-binding</keyword>
<dbReference type="InterPro" id="IPR036388">
    <property type="entry name" value="WH-like_DNA-bd_sf"/>
</dbReference>
<dbReference type="PANTHER" id="PTHR44688">
    <property type="entry name" value="DNA-BINDING TRANSCRIPTIONAL ACTIVATOR DEVR_DOSR"/>
    <property type="match status" value="1"/>
</dbReference>
<dbReference type="SUPFAM" id="SSF46894">
    <property type="entry name" value="C-terminal effector domain of the bipartite response regulators"/>
    <property type="match status" value="1"/>
</dbReference>
<keyword evidence="1" id="KW-0805">Transcription regulation</keyword>
<dbReference type="Proteomes" id="UP001430990">
    <property type="component" value="Plasmid pCC829_3"/>
</dbReference>
<feature type="domain" description="Response regulatory" evidence="6">
    <location>
        <begin position="9"/>
        <end position="124"/>
    </location>
</feature>
<dbReference type="InterPro" id="IPR016032">
    <property type="entry name" value="Sig_transdc_resp-reg_C-effctor"/>
</dbReference>
<dbReference type="SMART" id="SM00421">
    <property type="entry name" value="HTH_LUXR"/>
    <property type="match status" value="1"/>
</dbReference>
<evidence type="ECO:0000259" key="6">
    <source>
        <dbReference type="PROSITE" id="PS50110"/>
    </source>
</evidence>
<name>A0ABY3R319_9BRAD</name>
<geneLocation type="plasmid" evidence="7 8">
    <name>pCC829_3</name>
</geneLocation>
<dbReference type="RefSeq" id="WP_231146029.1">
    <property type="nucleotide sequence ID" value="NZ_CP088103.1"/>
</dbReference>
<protein>
    <submittedName>
        <fullName evidence="7">Response regulator</fullName>
    </submittedName>
</protein>
<keyword evidence="7" id="KW-0614">Plasmid</keyword>